<sequence>MLFPMYTVAAERLLEMKSLETHEKLKARGDVVVFDDGMGNAGFVSHQWIAKHHPDPDFKQMRVLQDALKHLLTSRGTVWLDFVTETFVPSAKVISCQDFQTKPLFIWYDYFSVPQLERREGFATDDEDGSNQGKAINSIPAYVGKCRYFFALCPTIDCPLQGGVLNALTWGRRGWCRVERASRELSEHNTWILIQGSDSLQLVGTVQSFVTGSVGEGEFTVESDRSKLAPVMETVVKRKLKLSLQARDFPSYRRHLNLQTVHLRGLDVEPLEDLVPNEPDGPNTAGADVVAHFLHQNGFRGAVQKDVAGWWPLHYAALSGKVKLIEGLLQQRANPNSRTSKDEPTLGFPPLVSALDLAIFYKHNDAAKLLIAAQAQLEGGISPAMLFASQANSAEGIRLLCDNGSEAILRNAVGLTSLEAAASYGARAAMEELVRNAQPGLLELSGALEAAMQHRGGSAEMVEFLVGMKADVDFQYTLRYDYVQFGRLRFLAKALQHRFGRASMLSEQAYHIHGLTPLMAALRSGQYEGAAALIAAGARLDLKNSRGFTAADFARGQSIPEFLQRGLEGNPSECHRVSSLAHPDGYVEVPF</sequence>
<evidence type="ECO:0000313" key="3">
    <source>
        <dbReference type="Proteomes" id="UP000604046"/>
    </source>
</evidence>
<reference evidence="2" key="1">
    <citation type="submission" date="2021-02" db="EMBL/GenBank/DDBJ databases">
        <authorList>
            <person name="Dougan E. K."/>
            <person name="Rhodes N."/>
            <person name="Thang M."/>
            <person name="Chan C."/>
        </authorList>
    </citation>
    <scope>NUCLEOTIDE SEQUENCE</scope>
</reference>
<dbReference type="AlphaFoldDB" id="A0A812QY30"/>
<keyword evidence="1" id="KW-0040">ANK repeat</keyword>
<name>A0A812QY30_9DINO</name>
<dbReference type="InterPro" id="IPR036770">
    <property type="entry name" value="Ankyrin_rpt-contain_sf"/>
</dbReference>
<dbReference type="PANTHER" id="PTHR24133:SF40">
    <property type="entry name" value="ANKYRIN REPEAT DOMAIN 44"/>
    <property type="match status" value="1"/>
</dbReference>
<dbReference type="PROSITE" id="PS50297">
    <property type="entry name" value="ANK_REP_REGION"/>
    <property type="match status" value="2"/>
</dbReference>
<dbReference type="SMART" id="SM00248">
    <property type="entry name" value="ANK"/>
    <property type="match status" value="4"/>
</dbReference>
<dbReference type="SUPFAM" id="SSF48403">
    <property type="entry name" value="Ankyrin repeat"/>
    <property type="match status" value="1"/>
</dbReference>
<gene>
    <name evidence="2" type="primary">ANK2</name>
    <name evidence="2" type="ORF">SNAT2548_LOCUS22245</name>
</gene>
<dbReference type="Proteomes" id="UP000604046">
    <property type="component" value="Unassembled WGS sequence"/>
</dbReference>
<dbReference type="Gene3D" id="1.25.40.20">
    <property type="entry name" value="Ankyrin repeat-containing domain"/>
    <property type="match status" value="2"/>
</dbReference>
<comment type="caution">
    <text evidence="2">The sequence shown here is derived from an EMBL/GenBank/DDBJ whole genome shotgun (WGS) entry which is preliminary data.</text>
</comment>
<evidence type="ECO:0000313" key="2">
    <source>
        <dbReference type="EMBL" id="CAE7409090.1"/>
    </source>
</evidence>
<feature type="repeat" description="ANK" evidence="1">
    <location>
        <begin position="513"/>
        <end position="545"/>
    </location>
</feature>
<keyword evidence="3" id="KW-1185">Reference proteome</keyword>
<accession>A0A812QY30</accession>
<dbReference type="OrthoDB" id="10384899at2759"/>
<dbReference type="EMBL" id="CAJNDS010002281">
    <property type="protein sequence ID" value="CAE7409090.1"/>
    <property type="molecule type" value="Genomic_DNA"/>
</dbReference>
<proteinExistence type="predicted"/>
<feature type="repeat" description="ANK" evidence="1">
    <location>
        <begin position="308"/>
        <end position="340"/>
    </location>
</feature>
<dbReference type="InterPro" id="IPR002110">
    <property type="entry name" value="Ankyrin_rpt"/>
</dbReference>
<dbReference type="Pfam" id="PF00023">
    <property type="entry name" value="Ank"/>
    <property type="match status" value="2"/>
</dbReference>
<dbReference type="PANTHER" id="PTHR24133">
    <property type="entry name" value="ANKYRIN DOMAIN-CONTAINING"/>
    <property type="match status" value="1"/>
</dbReference>
<dbReference type="InterPro" id="IPR052391">
    <property type="entry name" value="E3_Ligase-Neurotoxin"/>
</dbReference>
<evidence type="ECO:0000256" key="1">
    <source>
        <dbReference type="PROSITE-ProRule" id="PRU00023"/>
    </source>
</evidence>
<protein>
    <submittedName>
        <fullName evidence="2">ANK2 protein</fullName>
    </submittedName>
</protein>
<organism evidence="2 3">
    <name type="scientific">Symbiodinium natans</name>
    <dbReference type="NCBI Taxonomy" id="878477"/>
    <lineage>
        <taxon>Eukaryota</taxon>
        <taxon>Sar</taxon>
        <taxon>Alveolata</taxon>
        <taxon>Dinophyceae</taxon>
        <taxon>Suessiales</taxon>
        <taxon>Symbiodiniaceae</taxon>
        <taxon>Symbiodinium</taxon>
    </lineage>
</organism>
<dbReference type="PROSITE" id="PS50088">
    <property type="entry name" value="ANK_REPEAT"/>
    <property type="match status" value="2"/>
</dbReference>